<evidence type="ECO:0000313" key="2">
    <source>
        <dbReference type="EMBL" id="KTR52849.1"/>
    </source>
</evidence>
<name>A0A147DSD3_9MICO</name>
<dbReference type="PATRIC" id="fig|465820.4.peg.1060"/>
<comment type="caution">
    <text evidence="2">The sequence shown here is derived from an EMBL/GenBank/DDBJ whole genome shotgun (WGS) entry which is preliminary data.</text>
</comment>
<dbReference type="AlphaFoldDB" id="A0A147DSD3"/>
<organism evidence="2 3">
    <name type="scientific">Curtobacterium oceanosedimentum</name>
    <dbReference type="NCBI Taxonomy" id="465820"/>
    <lineage>
        <taxon>Bacteria</taxon>
        <taxon>Bacillati</taxon>
        <taxon>Actinomycetota</taxon>
        <taxon>Actinomycetes</taxon>
        <taxon>Micrococcales</taxon>
        <taxon>Microbacteriaceae</taxon>
        <taxon>Curtobacterium</taxon>
    </lineage>
</organism>
<feature type="signal peptide" evidence="1">
    <location>
        <begin position="1"/>
        <end position="29"/>
    </location>
</feature>
<reference evidence="2 3" key="1">
    <citation type="journal article" date="2016" name="Front. Microbiol.">
        <title>Genomic Resource of Rice Seed Associated Bacteria.</title>
        <authorList>
            <person name="Midha S."/>
            <person name="Bansal K."/>
            <person name="Sharma S."/>
            <person name="Kumar N."/>
            <person name="Patil P.P."/>
            <person name="Chaudhry V."/>
            <person name="Patil P.B."/>
        </authorList>
    </citation>
    <scope>NUCLEOTIDE SEQUENCE [LARGE SCALE GENOMIC DNA]</scope>
    <source>
        <strain evidence="2 3">NS359</strain>
    </source>
</reference>
<feature type="chain" id="PRO_5007543820" description="Bacterial Ig domain-containing protein" evidence="1">
    <location>
        <begin position="30"/>
        <end position="146"/>
    </location>
</feature>
<keyword evidence="1" id="KW-0732">Signal</keyword>
<accession>A0A147DSD3</accession>
<dbReference type="Proteomes" id="UP000072763">
    <property type="component" value="Unassembled WGS sequence"/>
</dbReference>
<dbReference type="RefSeq" id="WP_058749244.1">
    <property type="nucleotide sequence ID" value="NZ_LDRC01000022.1"/>
</dbReference>
<evidence type="ECO:0000313" key="3">
    <source>
        <dbReference type="Proteomes" id="UP000072763"/>
    </source>
</evidence>
<proteinExistence type="predicted"/>
<evidence type="ECO:0008006" key="4">
    <source>
        <dbReference type="Google" id="ProtNLM"/>
    </source>
</evidence>
<sequence length="146" mass="14741">MKKTTGIATAAGLALALGGTLFAAVPANAATPTVAPSTSASESVAPVGPTTSWRGVSITKSVVEGDEIVVAGKVTGQTRVSGVRAAAGDGYKTIASVASNGEFEIRIPSRGDLDDQGYVLQFGQKVGSTVLPNLAIGQVYWHAVRV</sequence>
<gene>
    <name evidence="2" type="ORF">NS359_05065</name>
</gene>
<evidence type="ECO:0000256" key="1">
    <source>
        <dbReference type="SAM" id="SignalP"/>
    </source>
</evidence>
<dbReference type="EMBL" id="LDRC01000022">
    <property type="protein sequence ID" value="KTR52849.1"/>
    <property type="molecule type" value="Genomic_DNA"/>
</dbReference>
<protein>
    <recommendedName>
        <fullName evidence="4">Bacterial Ig domain-containing protein</fullName>
    </recommendedName>
</protein>